<sequence length="164" mass="18599">MPESLEERLTLIVDIYTAAEMYQLGTLKTMASRDFRGLCDNIFTLATFLSAVKTIYQGTVEQDRGLRDTLVTAAVQQLDRLLLNPASNEVLEEFGAFAKDLIHSIKWHLHKTVRVQCYQPNCYHQITLLAGNLEEPVNMLWCGKCHRAYGVGKWIVLPSVLLTK</sequence>
<dbReference type="EMBL" id="JBBWUH010000001">
    <property type="protein sequence ID" value="KAK8176900.1"/>
    <property type="molecule type" value="Genomic_DNA"/>
</dbReference>
<proteinExistence type="predicted"/>
<reference evidence="1 2" key="1">
    <citation type="journal article" date="2022" name="G3 (Bethesda)">
        <title>Enemy or ally: a genomic approach to elucidate the lifestyle of Phyllosticta citrichinaensis.</title>
        <authorList>
            <person name="Buijs V.A."/>
            <person name="Groenewald J.Z."/>
            <person name="Haridas S."/>
            <person name="LaButti K.M."/>
            <person name="Lipzen A."/>
            <person name="Martin F.M."/>
            <person name="Barry K."/>
            <person name="Grigoriev I.V."/>
            <person name="Crous P.W."/>
            <person name="Seidl M.F."/>
        </authorList>
    </citation>
    <scope>NUCLEOTIDE SEQUENCE [LARGE SCALE GENOMIC DNA]</scope>
    <source>
        <strain evidence="1 2">CBS 129764</strain>
    </source>
</reference>
<dbReference type="PANTHER" id="PTHR47843:SF5">
    <property type="entry name" value="BTB_POZ DOMAIN PROTEIN"/>
    <property type="match status" value="1"/>
</dbReference>
<comment type="caution">
    <text evidence="1">The sequence shown here is derived from an EMBL/GenBank/DDBJ whole genome shotgun (WGS) entry which is preliminary data.</text>
</comment>
<evidence type="ECO:0000313" key="1">
    <source>
        <dbReference type="EMBL" id="KAK8176900.1"/>
    </source>
</evidence>
<keyword evidence="2" id="KW-1185">Reference proteome</keyword>
<evidence type="ECO:0000313" key="2">
    <source>
        <dbReference type="Proteomes" id="UP001456524"/>
    </source>
</evidence>
<dbReference type="Proteomes" id="UP001456524">
    <property type="component" value="Unassembled WGS sequence"/>
</dbReference>
<gene>
    <name evidence="1" type="ORF">IWX90DRAFT_410411</name>
</gene>
<name>A0ABR1Y5A1_9PEZI</name>
<organism evidence="1 2">
    <name type="scientific">Phyllosticta citrichinensis</name>
    <dbReference type="NCBI Taxonomy" id="1130410"/>
    <lineage>
        <taxon>Eukaryota</taxon>
        <taxon>Fungi</taxon>
        <taxon>Dikarya</taxon>
        <taxon>Ascomycota</taxon>
        <taxon>Pezizomycotina</taxon>
        <taxon>Dothideomycetes</taxon>
        <taxon>Dothideomycetes incertae sedis</taxon>
        <taxon>Botryosphaeriales</taxon>
        <taxon>Phyllostictaceae</taxon>
        <taxon>Phyllosticta</taxon>
    </lineage>
</organism>
<dbReference type="PANTHER" id="PTHR47843">
    <property type="entry name" value="BTB DOMAIN-CONTAINING PROTEIN-RELATED"/>
    <property type="match status" value="1"/>
</dbReference>
<accession>A0ABR1Y5A1</accession>
<protein>
    <submittedName>
        <fullName evidence="1">Uncharacterized protein</fullName>
    </submittedName>
</protein>